<evidence type="ECO:0000256" key="3">
    <source>
        <dbReference type="SAM" id="SignalP"/>
    </source>
</evidence>
<evidence type="ECO:0000313" key="5">
    <source>
        <dbReference type="EMBL" id="KJY00389.1"/>
    </source>
</evidence>
<evidence type="ECO:0000256" key="2">
    <source>
        <dbReference type="ARBA" id="ARBA00023002"/>
    </source>
</evidence>
<feature type="chain" id="PRO_5002468805" evidence="3">
    <location>
        <begin position="20"/>
        <end position="556"/>
    </location>
</feature>
<dbReference type="GO" id="GO:0016491">
    <property type="term" value="F:oxidoreductase activity"/>
    <property type="evidence" value="ECO:0007669"/>
    <property type="project" value="UniProtKB-KW"/>
</dbReference>
<dbReference type="AlphaFoldDB" id="A0A0F4GT13"/>
<keyword evidence="2" id="KW-0560">Oxidoreductase</keyword>
<gene>
    <name evidence="5" type="ORF">TI39_contig331g00012</name>
</gene>
<dbReference type="OrthoDB" id="9983560at2759"/>
<dbReference type="GO" id="GO:0071949">
    <property type="term" value="F:FAD binding"/>
    <property type="evidence" value="ECO:0007669"/>
    <property type="project" value="InterPro"/>
</dbReference>
<dbReference type="PANTHER" id="PTHR13878">
    <property type="entry name" value="GULONOLACTONE OXIDASE"/>
    <property type="match status" value="1"/>
</dbReference>
<feature type="signal peptide" evidence="3">
    <location>
        <begin position="1"/>
        <end position="19"/>
    </location>
</feature>
<dbReference type="PANTHER" id="PTHR13878:SF91">
    <property type="entry name" value="FAD BINDING DOMAIN PROTEIN (AFU_ORTHOLOGUE AFUA_6G12070)-RELATED"/>
    <property type="match status" value="1"/>
</dbReference>
<comment type="caution">
    <text evidence="5">The sequence shown here is derived from an EMBL/GenBank/DDBJ whole genome shotgun (WGS) entry which is preliminary data.</text>
</comment>
<dbReference type="PROSITE" id="PS51387">
    <property type="entry name" value="FAD_PCMH"/>
    <property type="match status" value="1"/>
</dbReference>
<dbReference type="Gene3D" id="3.30.465.10">
    <property type="match status" value="1"/>
</dbReference>
<dbReference type="InterPro" id="IPR016166">
    <property type="entry name" value="FAD-bd_PCMH"/>
</dbReference>
<dbReference type="InterPro" id="IPR050432">
    <property type="entry name" value="FAD-linked_Oxidoreductases_BP"/>
</dbReference>
<feature type="domain" description="FAD-binding PCMH-type" evidence="4">
    <location>
        <begin position="109"/>
        <end position="287"/>
    </location>
</feature>
<dbReference type="SUPFAM" id="SSF56176">
    <property type="entry name" value="FAD-binding/transporter-associated domain-like"/>
    <property type="match status" value="1"/>
</dbReference>
<evidence type="ECO:0000313" key="6">
    <source>
        <dbReference type="Proteomes" id="UP000033647"/>
    </source>
</evidence>
<dbReference type="Proteomes" id="UP000033647">
    <property type="component" value="Unassembled WGS sequence"/>
</dbReference>
<sequence length="556" mass="59897">MKILSITLLAALLWERALGAADGAVPSLPCWTSNKLWNDFNTTISGQLVFNQPVAVSCYPGPAADSTKCASIIANYTNNNFLQQFPIGYSASNEDACPVVNVSTSHCDIGSAPIYTVNATDRSHVSAGIAFARKYNLRLVVRNTGHDLLDRSVGFGSLQIWIRYLRSGVTFLDDFRQKGSEWTGAAVTIGGGYVWRDVYAEAERRGVVVVGGGTPSVGCLGGWMQGGGHGPPVHDFGLGADPQVVLANGSLVTASPRQNSDLFFAIRGGGPGVYGIVVETTVKAWPTVKAVAQTLYFAPHNPSELDAFMSAFTDLYQAFPSLSQAGWSGYGQWSTAGVLPFPNTTIGYSTPWQHSIDHFAYTELPSYAAYYRAFSGVEPPAGGVGSDSGRFLDEKALCRNRTALRETLEIVAGTPEQATINVNEIFGAPHGRIAADGRVESVSGVNPAWREVVVNHIVSRQWKLDTAPADVKSMQDDVLLVKESALRNLAPDTVGLISMNEASKLDPDYKINFYGTHYARLESMKKSLDAEGVFYCPTRVGSDGWVQQENGQLCRA</sequence>
<evidence type="ECO:0000256" key="1">
    <source>
        <dbReference type="ARBA" id="ARBA00005466"/>
    </source>
</evidence>
<comment type="similarity">
    <text evidence="1">Belongs to the oxygen-dependent FAD-linked oxidoreductase family.</text>
</comment>
<dbReference type="InterPro" id="IPR006094">
    <property type="entry name" value="Oxid_FAD_bind_N"/>
</dbReference>
<dbReference type="InterPro" id="IPR036318">
    <property type="entry name" value="FAD-bd_PCMH-like_sf"/>
</dbReference>
<protein>
    <submittedName>
        <fullName evidence="5">Isoamyl alcohol oxidase like protein</fullName>
    </submittedName>
</protein>
<dbReference type="EMBL" id="LAFY01000323">
    <property type="protein sequence ID" value="KJY00389.1"/>
    <property type="molecule type" value="Genomic_DNA"/>
</dbReference>
<reference evidence="5 6" key="1">
    <citation type="submission" date="2015-03" db="EMBL/GenBank/DDBJ databases">
        <title>RNA-seq based gene annotation and comparative genomics of four Zymoseptoria species reveal species-specific pathogenicity related genes and transposable element activity.</title>
        <authorList>
            <person name="Grandaubert J."/>
            <person name="Bhattacharyya A."/>
            <person name="Stukenbrock E.H."/>
        </authorList>
    </citation>
    <scope>NUCLEOTIDE SEQUENCE [LARGE SCALE GENOMIC DNA]</scope>
    <source>
        <strain evidence="5 6">Zb18110</strain>
    </source>
</reference>
<keyword evidence="3" id="KW-0732">Signal</keyword>
<evidence type="ECO:0000259" key="4">
    <source>
        <dbReference type="PROSITE" id="PS51387"/>
    </source>
</evidence>
<proteinExistence type="inferred from homology"/>
<dbReference type="STRING" id="1047168.A0A0F4GT13"/>
<keyword evidence="6" id="KW-1185">Reference proteome</keyword>
<accession>A0A0F4GT13</accession>
<name>A0A0F4GT13_9PEZI</name>
<organism evidence="5 6">
    <name type="scientific">Zymoseptoria brevis</name>
    <dbReference type="NCBI Taxonomy" id="1047168"/>
    <lineage>
        <taxon>Eukaryota</taxon>
        <taxon>Fungi</taxon>
        <taxon>Dikarya</taxon>
        <taxon>Ascomycota</taxon>
        <taxon>Pezizomycotina</taxon>
        <taxon>Dothideomycetes</taxon>
        <taxon>Dothideomycetidae</taxon>
        <taxon>Mycosphaerellales</taxon>
        <taxon>Mycosphaerellaceae</taxon>
        <taxon>Zymoseptoria</taxon>
    </lineage>
</organism>
<dbReference type="InterPro" id="IPR016169">
    <property type="entry name" value="FAD-bd_PCMH_sub2"/>
</dbReference>
<dbReference type="Pfam" id="PF01565">
    <property type="entry name" value="FAD_binding_4"/>
    <property type="match status" value="1"/>
</dbReference>